<dbReference type="OrthoDB" id="7782105at2"/>
<dbReference type="RefSeq" id="WP_084032274.1">
    <property type="nucleotide sequence ID" value="NZ_MIQH01000361.1"/>
</dbReference>
<dbReference type="NCBIfam" id="NF047352">
    <property type="entry name" value="P_loop_sacsin"/>
    <property type="match status" value="1"/>
</dbReference>
<organism evidence="1 2">
    <name type="scientific">Bathymodiolus thermophilus thioautotrophic gill symbiont</name>
    <dbReference type="NCBI Taxonomy" id="2360"/>
    <lineage>
        <taxon>Bacteria</taxon>
        <taxon>Pseudomonadati</taxon>
        <taxon>Pseudomonadota</taxon>
        <taxon>Gammaproteobacteria</taxon>
        <taxon>sulfur-oxidizing symbionts</taxon>
    </lineage>
</organism>
<name>A0A1J8P6Z0_9GAMM</name>
<dbReference type="PANTHER" id="PTHR32387:SF0">
    <property type="entry name" value="PROTEIN NO VEIN"/>
    <property type="match status" value="1"/>
</dbReference>
<evidence type="ECO:0000313" key="1">
    <source>
        <dbReference type="EMBL" id="OJA03651.1"/>
    </source>
</evidence>
<gene>
    <name evidence="1" type="ORF">BGC33_05990</name>
</gene>
<feature type="non-terminal residue" evidence="1">
    <location>
        <position position="1236"/>
    </location>
</feature>
<proteinExistence type="predicted"/>
<evidence type="ECO:0000313" key="2">
    <source>
        <dbReference type="Proteomes" id="UP000182798"/>
    </source>
</evidence>
<dbReference type="AlphaFoldDB" id="A0A1J8P6Z0"/>
<accession>A0A1J8P6Z0</accession>
<comment type="caution">
    <text evidence="1">The sequence shown here is derived from an EMBL/GenBank/DDBJ whole genome shotgun (WGS) entry which is preliminary data.</text>
</comment>
<dbReference type="InterPro" id="IPR052957">
    <property type="entry name" value="Auxin_embryo_med"/>
</dbReference>
<dbReference type="Gene3D" id="3.30.565.10">
    <property type="entry name" value="Histidine kinase-like ATPase, C-terminal domain"/>
    <property type="match status" value="1"/>
</dbReference>
<dbReference type="Proteomes" id="UP000182798">
    <property type="component" value="Unassembled WGS sequence"/>
</dbReference>
<sequence length="1236" mass="143941">MNTNSFKSEIESLVEERQAKYKTTDNSFDCEEITATFNREKETVNGYNGRQLLELIQNADDANSEEILIELDTEKHILTIANKGEDCEGFSIAGVKSLLLANLSSKTSNEYIGNKGLGFRSIINWSDKITINSNNLDIAFSKGIAVEAFDGSDLEHSKLPILAIPEIKDNQQDNWKTKITLEYKEKFLDDIKKQIEQIKPEILLFLNHLENITLIIDEEENDHNKPDLWTIESKNGDIPSDLLTEDDEDAKYELKIAFNESLTNNGFEYLFSYFPTNIKISMPFIVHGTFDLDSTRNQLNDTEKNKFVLGELVKLIINTAKNLTAGTANYKALEFLNYSHKNEVLEKLDFYEKIDLAIEELEIYPYLGGDYRKKEDILYSNDFSKFVNTDDYRELFPYLLIPADSEKIIDILNDQKLDGFSYYNNQIEDLKSLNEKISNIDDRVEFIHLLIKNDFQGRLSLLVDSDNELIFENEVYTPSNHEFSLPDFVKIKFINQELFDKLIEKFEVIGEKARELQKILKDITNIHSYEPAQVLQKIITQSNLEAKNNPEIVEKIIKSMVQSLYKNYLNFGNLNISPDTKIQLLNENNALSDAKDLYLSESYPSGGLTNFLFVDVFSKGEFLAGVSVFDFSVDGDKNKIEDFFISLGVSKNTKFYDAKDDNENYTNFVFTKINKPENYRNNYLTIKGILNFEKIIEKLSLEKIVLWILSNEYTNNQLNDSNNLDIFEYEKNGQRYNDWNQSQLTTKPSFIKFQFNKSEIFKDYLLGNDNLNNLINDKNFNFEDEIFTKFTSFNKADIESVMLKIGAVDRFNNLSIQAVERIVKELPNKSENGKQSQSIYKLCIKHFEKNNIRLSIDDYQLFSKKNGVEGYVSYEDVFYNGNIKLPKKITEEKAIFNHPRRQSTTKVIDFFGVKNLALIEIKITKNNKSDIQTEEFNQLFTNIKPYILAYRIDDIEAVSSKKNELSKLKNIKIKLCEEVEYTVDNKPYSLEVNDYIKDTNGNYLIKIDSNIAFKKAKNSFEFQESFADIIGLAFDILDIKVFRNMLEKDTDYIEKTIQNDIGNDAVINAKELLGISDEFNSFWMAIYKVKNLKYSDKLKDSLPQIQEELGFSQIYNDIDYANLSSMKTCENIILLFNELTITIQDFNNWAYYKIDFSKYHEDKLANYFNDNQRDFEQNLYDYCNKGTRRSDFINLKNRYKGSYDQDDFKEVLEVDYQSICEEFIKKEFEFKLSKTQ</sequence>
<dbReference type="EMBL" id="MIQH01000361">
    <property type="protein sequence ID" value="OJA03651.1"/>
    <property type="molecule type" value="Genomic_DNA"/>
</dbReference>
<dbReference type="SUPFAM" id="SSF55874">
    <property type="entry name" value="ATPase domain of HSP90 chaperone/DNA topoisomerase II/histidine kinase"/>
    <property type="match status" value="1"/>
</dbReference>
<reference evidence="2" key="1">
    <citation type="submission" date="2016-09" db="EMBL/GenBank/DDBJ databases">
        <title>Genome Sequence of Bathymodiolus thermophilus sulfur-oxidizing gill endosymbiont.</title>
        <authorList>
            <person name="Ponnudurai R."/>
            <person name="Kleiner M."/>
            <person name="Sayavedra L."/>
            <person name="Thuermer A."/>
            <person name="Felbeck H."/>
            <person name="Schlueter R."/>
            <person name="Schweder T."/>
            <person name="Markert S."/>
        </authorList>
    </citation>
    <scope>NUCLEOTIDE SEQUENCE [LARGE SCALE GENOMIC DNA]</scope>
    <source>
        <strain evidence="2">BAT/CrabSpa'14</strain>
    </source>
</reference>
<dbReference type="InterPro" id="IPR036890">
    <property type="entry name" value="HATPase_C_sf"/>
</dbReference>
<dbReference type="PANTHER" id="PTHR32387">
    <property type="entry name" value="WU:FJ29H11"/>
    <property type="match status" value="1"/>
</dbReference>
<protein>
    <recommendedName>
        <fullName evidence="3">ATP-binding protein</fullName>
    </recommendedName>
</protein>
<evidence type="ECO:0008006" key="3">
    <source>
        <dbReference type="Google" id="ProtNLM"/>
    </source>
</evidence>